<evidence type="ECO:0000313" key="2">
    <source>
        <dbReference type="Proteomes" id="UP000095285"/>
    </source>
</evidence>
<evidence type="ECO:0000256" key="1">
    <source>
        <dbReference type="SAM" id="MobiDB-lite"/>
    </source>
</evidence>
<feature type="compositionally biased region" description="Polar residues" evidence="1">
    <location>
        <begin position="35"/>
        <end position="46"/>
    </location>
</feature>
<dbReference type="STRING" id="7209.A0A1I7VKD6"/>
<accession>A0A1I7VKD6</accession>
<sequence>MWSTNLSESQFNEVQQCCVMVENIFFLRCQRSTMSSGKNHHVNSSIVKDDDSRSGSNNDTESDCSCCYSCISFLKCDLDNHSALKDIKDGPVVLAEYAQSTTAGKTLISKNTWQKRLHPNDFEIKTTQKKLKYQKPTNSATILIEFEAILSARKAIVLESSLTSVESQSSANQKVDKMTSVVNITKAADLNYSPFAQDKLESYPNEFVEKIHPIMEVNEEIRKCSRRNSETVRIIDTVTSNVLISNNWQISEEGFTVMLNDENGKVAADENIFIRKRILKGNIDQQSEDIIESVAKTIVMDVITDPIPMVC</sequence>
<feature type="region of interest" description="Disordered" evidence="1">
    <location>
        <begin position="35"/>
        <end position="55"/>
    </location>
</feature>
<dbReference type="Proteomes" id="UP000095285">
    <property type="component" value="Unassembled WGS sequence"/>
</dbReference>
<proteinExistence type="predicted"/>
<organism evidence="2 3">
    <name type="scientific">Loa loa</name>
    <name type="common">Eye worm</name>
    <name type="synonym">Filaria loa</name>
    <dbReference type="NCBI Taxonomy" id="7209"/>
    <lineage>
        <taxon>Eukaryota</taxon>
        <taxon>Metazoa</taxon>
        <taxon>Ecdysozoa</taxon>
        <taxon>Nematoda</taxon>
        <taxon>Chromadorea</taxon>
        <taxon>Rhabditida</taxon>
        <taxon>Spirurina</taxon>
        <taxon>Spiruromorpha</taxon>
        <taxon>Filarioidea</taxon>
        <taxon>Onchocercidae</taxon>
        <taxon>Loa</taxon>
    </lineage>
</organism>
<evidence type="ECO:0000313" key="3">
    <source>
        <dbReference type="WBParaSite" id="EN70_3517"/>
    </source>
</evidence>
<name>A0A1I7VKD6_LOALO</name>
<dbReference type="WBParaSite" id="EN70_3517">
    <property type="protein sequence ID" value="EN70_3517"/>
    <property type="gene ID" value="EN70_3517"/>
</dbReference>
<dbReference type="AlphaFoldDB" id="A0A1I7VKD6"/>
<protein>
    <submittedName>
        <fullName evidence="3">THAP-type domain-containing protein</fullName>
    </submittedName>
</protein>
<reference evidence="3" key="2">
    <citation type="submission" date="2016-11" db="UniProtKB">
        <authorList>
            <consortium name="WormBaseParasite"/>
        </authorList>
    </citation>
    <scope>IDENTIFICATION</scope>
</reference>
<keyword evidence="2" id="KW-1185">Reference proteome</keyword>
<reference evidence="2" key="1">
    <citation type="submission" date="2012-04" db="EMBL/GenBank/DDBJ databases">
        <title>The Genome Sequence of Loa loa.</title>
        <authorList>
            <consortium name="The Broad Institute Genome Sequencing Platform"/>
            <consortium name="Broad Institute Genome Sequencing Center for Infectious Disease"/>
            <person name="Nutman T.B."/>
            <person name="Fink D.L."/>
            <person name="Russ C."/>
            <person name="Young S."/>
            <person name="Zeng Q."/>
            <person name="Gargeya S."/>
            <person name="Alvarado L."/>
            <person name="Berlin A."/>
            <person name="Chapman S.B."/>
            <person name="Chen Z."/>
            <person name="Freedman E."/>
            <person name="Gellesch M."/>
            <person name="Goldberg J."/>
            <person name="Griggs A."/>
            <person name="Gujja S."/>
            <person name="Heilman E.R."/>
            <person name="Heiman D."/>
            <person name="Howarth C."/>
            <person name="Mehta T."/>
            <person name="Neiman D."/>
            <person name="Pearson M."/>
            <person name="Roberts A."/>
            <person name="Saif S."/>
            <person name="Shea T."/>
            <person name="Shenoy N."/>
            <person name="Sisk P."/>
            <person name="Stolte C."/>
            <person name="Sykes S."/>
            <person name="White J."/>
            <person name="Yandava C."/>
            <person name="Haas B."/>
            <person name="Henn M.R."/>
            <person name="Nusbaum C."/>
            <person name="Birren B."/>
        </authorList>
    </citation>
    <scope>NUCLEOTIDE SEQUENCE [LARGE SCALE GENOMIC DNA]</scope>
</reference>